<organism evidence="6">
    <name type="scientific">Oikopleura dioica</name>
    <name type="common">Tunicate</name>
    <dbReference type="NCBI Taxonomy" id="34765"/>
    <lineage>
        <taxon>Eukaryota</taxon>
        <taxon>Metazoa</taxon>
        <taxon>Chordata</taxon>
        <taxon>Tunicata</taxon>
        <taxon>Appendicularia</taxon>
        <taxon>Copelata</taxon>
        <taxon>Oikopleuridae</taxon>
        <taxon>Oikopleura</taxon>
    </lineage>
</organism>
<name>E4WTH2_OIKDI</name>
<reference evidence="6" key="1">
    <citation type="journal article" date="2010" name="Science">
        <title>Plasticity of animal genome architecture unmasked by rapid evolution of a pelagic tunicate.</title>
        <authorList>
            <person name="Denoeud F."/>
            <person name="Henriet S."/>
            <person name="Mungpakdee S."/>
            <person name="Aury J.M."/>
            <person name="Da Silva C."/>
            <person name="Brinkmann H."/>
            <person name="Mikhaleva J."/>
            <person name="Olsen L.C."/>
            <person name="Jubin C."/>
            <person name="Canestro C."/>
            <person name="Bouquet J.M."/>
            <person name="Danks G."/>
            <person name="Poulain J."/>
            <person name="Campsteijn C."/>
            <person name="Adamski M."/>
            <person name="Cross I."/>
            <person name="Yadetie F."/>
            <person name="Muffato M."/>
            <person name="Louis A."/>
            <person name="Butcher S."/>
            <person name="Tsagkogeorga G."/>
            <person name="Konrad A."/>
            <person name="Singh S."/>
            <person name="Jensen M.F."/>
            <person name="Cong E.H."/>
            <person name="Eikeseth-Otteraa H."/>
            <person name="Noel B."/>
            <person name="Anthouard V."/>
            <person name="Porcel B.M."/>
            <person name="Kachouri-Lafond R."/>
            <person name="Nishino A."/>
            <person name="Ugolini M."/>
            <person name="Chourrout P."/>
            <person name="Nishida H."/>
            <person name="Aasland R."/>
            <person name="Huzurbazar S."/>
            <person name="Westhof E."/>
            <person name="Delsuc F."/>
            <person name="Lehrach H."/>
            <person name="Reinhardt R."/>
            <person name="Weissenbach J."/>
            <person name="Roy S.W."/>
            <person name="Artiguenave F."/>
            <person name="Postlethwait J.H."/>
            <person name="Manak J.R."/>
            <person name="Thompson E.M."/>
            <person name="Jaillon O."/>
            <person name="Du Pasquier L."/>
            <person name="Boudinot P."/>
            <person name="Liberles D.A."/>
            <person name="Volff J.N."/>
            <person name="Philippe H."/>
            <person name="Lenhard B."/>
            <person name="Roest Crollius H."/>
            <person name="Wincker P."/>
            <person name="Chourrout D."/>
        </authorList>
    </citation>
    <scope>NUCLEOTIDE SEQUENCE [LARGE SCALE GENOMIC DNA]</scope>
</reference>
<evidence type="ECO:0000256" key="4">
    <source>
        <dbReference type="ARBA" id="ARBA00023136"/>
    </source>
</evidence>
<dbReference type="Pfam" id="PF00335">
    <property type="entry name" value="Tetraspanin"/>
    <property type="match status" value="1"/>
</dbReference>
<dbReference type="OrthoDB" id="9972904at2759"/>
<evidence type="ECO:0000256" key="5">
    <source>
        <dbReference type="SAM" id="Phobius"/>
    </source>
</evidence>
<dbReference type="InterPro" id="IPR008952">
    <property type="entry name" value="Tetraspanin_EC2_sf"/>
</dbReference>
<dbReference type="AlphaFoldDB" id="E4WTH2"/>
<gene>
    <name evidence="6" type="ORF">GSOID_T00006088001</name>
</gene>
<evidence type="ECO:0000256" key="1">
    <source>
        <dbReference type="ARBA" id="ARBA00004141"/>
    </source>
</evidence>
<dbReference type="InParanoid" id="E4WTH2"/>
<sequence>MLGIMLIFTGMGEIRSFREEFFSRIFFMLPLLWTLTGCLLVFSFIFGAIGCLKENSVLIFIQGMLLVGSSIIAFLFRHIFVTEIPKNNSDLVRAKGIFWHLFAKIENNNDRASFENLQDILGCCGVDSYDDWSAQSFNTNSTTSEQYDLPSTCCIQLSPPEEFFESPSELLCHSSLPTTLAENTTSEMEFLRIYDSGCYVAFRELLQTNGELLIPISTAAAAAFLILAFVAAWHGAEVFFFHKQEK</sequence>
<feature type="transmembrane region" description="Helical" evidence="5">
    <location>
        <begin position="212"/>
        <end position="236"/>
    </location>
</feature>
<keyword evidence="7" id="KW-1185">Reference proteome</keyword>
<feature type="transmembrane region" description="Helical" evidence="5">
    <location>
        <begin position="57"/>
        <end position="76"/>
    </location>
</feature>
<keyword evidence="4 5" id="KW-0472">Membrane</keyword>
<keyword evidence="2 5" id="KW-0812">Transmembrane</keyword>
<dbReference type="PANTHER" id="PTHR19282">
    <property type="entry name" value="TETRASPANIN"/>
    <property type="match status" value="1"/>
</dbReference>
<dbReference type="SUPFAM" id="SSF48652">
    <property type="entry name" value="Tetraspanin"/>
    <property type="match status" value="1"/>
</dbReference>
<dbReference type="EMBL" id="FN653016">
    <property type="protein sequence ID" value="CBY07009.1"/>
    <property type="molecule type" value="Genomic_DNA"/>
</dbReference>
<evidence type="ECO:0000256" key="3">
    <source>
        <dbReference type="ARBA" id="ARBA00022989"/>
    </source>
</evidence>
<dbReference type="GO" id="GO:0016020">
    <property type="term" value="C:membrane"/>
    <property type="evidence" value="ECO:0007669"/>
    <property type="project" value="UniProtKB-SubCell"/>
</dbReference>
<proteinExistence type="predicted"/>
<evidence type="ECO:0008006" key="8">
    <source>
        <dbReference type="Google" id="ProtNLM"/>
    </source>
</evidence>
<keyword evidence="3 5" id="KW-1133">Transmembrane helix</keyword>
<comment type="subcellular location">
    <subcellularLocation>
        <location evidence="1">Membrane</location>
        <topology evidence="1">Multi-pass membrane protein</topology>
    </subcellularLocation>
</comment>
<evidence type="ECO:0000256" key="2">
    <source>
        <dbReference type="ARBA" id="ARBA00022692"/>
    </source>
</evidence>
<accession>E4WTH2</accession>
<protein>
    <recommendedName>
        <fullName evidence="8">Tetraspanin</fullName>
    </recommendedName>
</protein>
<dbReference type="Proteomes" id="UP000001307">
    <property type="component" value="Unassembled WGS sequence"/>
</dbReference>
<evidence type="ECO:0000313" key="6">
    <source>
        <dbReference type="EMBL" id="CBY07009.1"/>
    </source>
</evidence>
<evidence type="ECO:0000313" key="7">
    <source>
        <dbReference type="Proteomes" id="UP000001307"/>
    </source>
</evidence>
<feature type="transmembrane region" description="Helical" evidence="5">
    <location>
        <begin position="21"/>
        <end position="45"/>
    </location>
</feature>
<dbReference type="PANTHER" id="PTHR19282:SF417">
    <property type="entry name" value="TETRASPANIN TSPA-RELATED"/>
    <property type="match status" value="1"/>
</dbReference>
<dbReference type="InterPro" id="IPR018499">
    <property type="entry name" value="Tetraspanin/Peripherin"/>
</dbReference>
<dbReference type="Gene3D" id="1.10.1450.10">
    <property type="entry name" value="Tetraspanin"/>
    <property type="match status" value="1"/>
</dbReference>